<evidence type="ECO:0000256" key="1">
    <source>
        <dbReference type="SAM" id="MobiDB-lite"/>
    </source>
</evidence>
<dbReference type="PROSITE" id="PS51257">
    <property type="entry name" value="PROKAR_LIPOPROTEIN"/>
    <property type="match status" value="1"/>
</dbReference>
<feature type="compositionally biased region" description="Polar residues" evidence="1">
    <location>
        <begin position="25"/>
        <end position="41"/>
    </location>
</feature>
<dbReference type="InterPro" id="IPR028994">
    <property type="entry name" value="Integrin_alpha_N"/>
</dbReference>
<dbReference type="Proteomes" id="UP000663090">
    <property type="component" value="Chromosome"/>
</dbReference>
<reference evidence="3 4" key="1">
    <citation type="submission" date="2021-02" db="EMBL/GenBank/DDBJ databases">
        <title>De Novo genome assembly of isolated myxobacteria.</title>
        <authorList>
            <person name="Stevens D.C."/>
        </authorList>
    </citation>
    <scope>NUCLEOTIDE SEQUENCE [LARGE SCALE GENOMIC DNA]</scope>
    <source>
        <strain evidence="3 4">SCHIC003</strain>
    </source>
</reference>
<name>A0ABX7NAC3_9BACT</name>
<evidence type="ECO:0008006" key="5">
    <source>
        <dbReference type="Google" id="ProtNLM"/>
    </source>
</evidence>
<dbReference type="RefSeq" id="WP_206717054.1">
    <property type="nucleotide sequence ID" value="NZ_CP071091.1"/>
</dbReference>
<protein>
    <recommendedName>
        <fullName evidence="5">Lipoprotein</fullName>
    </recommendedName>
</protein>
<dbReference type="Gene3D" id="3.90.930.1">
    <property type="match status" value="1"/>
</dbReference>
<keyword evidence="2" id="KW-0732">Signal</keyword>
<sequence>MTGSKRWISLGLVASGLLAGCAGNKASQPSSSAPGDSTPTLSERIRPEPQQGEHVTPQDVNGDGKPDVWTYTLADRGPNGEERLRKVRQELDLNWDGRADLARYFDETGALMREVMDLDFDGKVDATYLYEKGANTRRERDFDGDGRADSIAYYERGALVRKESDTNSDGRVDYWEYWEGGQVDRIGEDLDGDGSVDKWTRNPNNAARD</sequence>
<gene>
    <name evidence="3" type="ORF">JY572_04445</name>
</gene>
<feature type="chain" id="PRO_5046051829" description="Lipoprotein" evidence="2">
    <location>
        <begin position="20"/>
        <end position="209"/>
    </location>
</feature>
<accession>A0ABX7NAC3</accession>
<evidence type="ECO:0000256" key="2">
    <source>
        <dbReference type="SAM" id="SignalP"/>
    </source>
</evidence>
<dbReference type="EMBL" id="CP071091">
    <property type="protein sequence ID" value="QSQ15339.1"/>
    <property type="molecule type" value="Genomic_DNA"/>
</dbReference>
<keyword evidence="4" id="KW-1185">Reference proteome</keyword>
<feature type="region of interest" description="Disordered" evidence="1">
    <location>
        <begin position="186"/>
        <end position="209"/>
    </location>
</feature>
<evidence type="ECO:0000313" key="3">
    <source>
        <dbReference type="EMBL" id="QSQ15339.1"/>
    </source>
</evidence>
<organism evidence="3 4">
    <name type="scientific">Myxococcus landrumensis</name>
    <dbReference type="NCBI Taxonomy" id="2813577"/>
    <lineage>
        <taxon>Bacteria</taxon>
        <taxon>Pseudomonadati</taxon>
        <taxon>Myxococcota</taxon>
        <taxon>Myxococcia</taxon>
        <taxon>Myxococcales</taxon>
        <taxon>Cystobacterineae</taxon>
        <taxon>Myxococcaceae</taxon>
        <taxon>Myxococcus</taxon>
    </lineage>
</organism>
<feature type="signal peptide" evidence="2">
    <location>
        <begin position="1"/>
        <end position="19"/>
    </location>
</feature>
<proteinExistence type="predicted"/>
<evidence type="ECO:0000313" key="4">
    <source>
        <dbReference type="Proteomes" id="UP000663090"/>
    </source>
</evidence>
<feature type="region of interest" description="Disordered" evidence="1">
    <location>
        <begin position="21"/>
        <end position="66"/>
    </location>
</feature>
<dbReference type="SUPFAM" id="SSF69318">
    <property type="entry name" value="Integrin alpha N-terminal domain"/>
    <property type="match status" value="1"/>
</dbReference>